<reference evidence="3 4" key="1">
    <citation type="submission" date="2019-12" db="EMBL/GenBank/DDBJ databases">
        <title>Whole genome sequencing of endophytic Actinobacterium Micromonospora sp. MPMI6T.</title>
        <authorList>
            <person name="Evv R."/>
            <person name="Podile A.R."/>
        </authorList>
    </citation>
    <scope>NUCLEOTIDE SEQUENCE [LARGE SCALE GENOMIC DNA]</scope>
    <source>
        <strain evidence="3 4">MPMI6</strain>
    </source>
</reference>
<dbReference type="InterPro" id="IPR036259">
    <property type="entry name" value="MFS_trans_sf"/>
</dbReference>
<organism evidence="3 4">
    <name type="scientific">Micromonospora echinofusca</name>
    <dbReference type="NCBI Taxonomy" id="47858"/>
    <lineage>
        <taxon>Bacteria</taxon>
        <taxon>Bacillati</taxon>
        <taxon>Actinomycetota</taxon>
        <taxon>Actinomycetes</taxon>
        <taxon>Micromonosporales</taxon>
        <taxon>Micromonosporaceae</taxon>
        <taxon>Micromonospora</taxon>
    </lineage>
</organism>
<feature type="compositionally biased region" description="Polar residues" evidence="1">
    <location>
        <begin position="423"/>
        <end position="442"/>
    </location>
</feature>
<feature type="transmembrane region" description="Helical" evidence="2">
    <location>
        <begin position="177"/>
        <end position="196"/>
    </location>
</feature>
<feature type="transmembrane region" description="Helical" evidence="2">
    <location>
        <begin position="223"/>
        <end position="248"/>
    </location>
</feature>
<dbReference type="Proteomes" id="UP000823521">
    <property type="component" value="Unassembled WGS sequence"/>
</dbReference>
<dbReference type="PANTHER" id="PTHR23542:SF1">
    <property type="entry name" value="MAJOR FACILITATOR SUPERFAMILY (MFS) PROFILE DOMAIN-CONTAINING PROTEIN"/>
    <property type="match status" value="1"/>
</dbReference>
<feature type="transmembrane region" description="Helical" evidence="2">
    <location>
        <begin position="282"/>
        <end position="300"/>
    </location>
</feature>
<feature type="transmembrane region" description="Helical" evidence="2">
    <location>
        <begin position="90"/>
        <end position="108"/>
    </location>
</feature>
<accession>A0ABS3VXM3</accession>
<keyword evidence="4" id="KW-1185">Reference proteome</keyword>
<dbReference type="Pfam" id="PF07690">
    <property type="entry name" value="MFS_1"/>
    <property type="match status" value="1"/>
</dbReference>
<evidence type="ECO:0000313" key="3">
    <source>
        <dbReference type="EMBL" id="MBO4209265.1"/>
    </source>
</evidence>
<feature type="transmembrane region" description="Helical" evidence="2">
    <location>
        <begin position="342"/>
        <end position="365"/>
    </location>
</feature>
<protein>
    <submittedName>
        <fullName evidence="3">MFS transporter</fullName>
    </submittedName>
</protein>
<gene>
    <name evidence="3" type="ORF">GSF22_25195</name>
</gene>
<dbReference type="PANTHER" id="PTHR23542">
    <property type="match status" value="1"/>
</dbReference>
<dbReference type="Gene3D" id="1.20.1250.20">
    <property type="entry name" value="MFS general substrate transporter like domains"/>
    <property type="match status" value="1"/>
</dbReference>
<comment type="caution">
    <text evidence="3">The sequence shown here is derived from an EMBL/GenBank/DDBJ whole genome shotgun (WGS) entry which is preliminary data.</text>
</comment>
<name>A0ABS3VXM3_MICEH</name>
<feature type="transmembrane region" description="Helical" evidence="2">
    <location>
        <begin position="371"/>
        <end position="389"/>
    </location>
</feature>
<feature type="transmembrane region" description="Helical" evidence="2">
    <location>
        <begin position="28"/>
        <end position="51"/>
    </location>
</feature>
<feature type="transmembrane region" description="Helical" evidence="2">
    <location>
        <begin position="306"/>
        <end position="330"/>
    </location>
</feature>
<evidence type="ECO:0000256" key="2">
    <source>
        <dbReference type="SAM" id="Phobius"/>
    </source>
</evidence>
<feature type="region of interest" description="Disordered" evidence="1">
    <location>
        <begin position="404"/>
        <end position="451"/>
    </location>
</feature>
<feature type="transmembrane region" description="Helical" evidence="2">
    <location>
        <begin position="57"/>
        <end position="78"/>
    </location>
</feature>
<evidence type="ECO:0000256" key="1">
    <source>
        <dbReference type="SAM" id="MobiDB-lite"/>
    </source>
</evidence>
<feature type="compositionally biased region" description="Polar residues" evidence="1">
    <location>
        <begin position="404"/>
        <end position="415"/>
    </location>
</feature>
<feature type="transmembrane region" description="Helical" evidence="2">
    <location>
        <begin position="254"/>
        <end position="275"/>
    </location>
</feature>
<dbReference type="SUPFAM" id="SSF103473">
    <property type="entry name" value="MFS general substrate transporter"/>
    <property type="match status" value="1"/>
</dbReference>
<dbReference type="InterPro" id="IPR011701">
    <property type="entry name" value="MFS"/>
</dbReference>
<evidence type="ECO:0000313" key="4">
    <source>
        <dbReference type="Proteomes" id="UP000823521"/>
    </source>
</evidence>
<keyword evidence="2" id="KW-1133">Transmembrane helix</keyword>
<feature type="transmembrane region" description="Helical" evidence="2">
    <location>
        <begin position="147"/>
        <end position="171"/>
    </location>
</feature>
<keyword evidence="2" id="KW-0812">Transmembrane</keyword>
<keyword evidence="2" id="KW-0472">Membrane</keyword>
<dbReference type="EMBL" id="WVUH01000281">
    <property type="protein sequence ID" value="MBO4209265.1"/>
    <property type="molecule type" value="Genomic_DNA"/>
</dbReference>
<feature type="transmembrane region" description="Helical" evidence="2">
    <location>
        <begin position="114"/>
        <end position="135"/>
    </location>
</feature>
<sequence>MRTARRVRTVLDLRPYRDALALPGLRPLLLVAILARVPVAATAVVMTLHVLDLGHRYFAAGLVGAAMTAGSALGAPLLGRLVDRRGIRPMLLLTTAVSALFWVTAPVLPYPVLLGAAFVGGLLTLPVFSVVRQSIAALVPPPQRRQAYALDSMSVELSFMVGPAGAVALATSFSPTLTMYGVGGGTVLAGLILLVLDPPTRARDEETTPVQPLPRRQWLTPRLIGLLAGGAASTLVIAGTDVAVVAVLRDAGQVDWTGVVLALWASYSLVGGFTYGALSRPMPSLILTVVLGLVTIPVGLGSGEWWLLALVLLPSGALTAPTIAATADAVSRLVPTSVRGEAMGLHGSAMVVGVAIGAPLTGAVIDASAPAWGFAATGLLGALIALAVLPTELRHQRSAAVSGTTVTLTAASTPDSAPVRPSIWTSESVSTGGSIGRSSPPSVDTARKRAR</sequence>
<proteinExistence type="predicted"/>